<dbReference type="SMART" id="SM00507">
    <property type="entry name" value="HNHc"/>
    <property type="match status" value="1"/>
</dbReference>
<dbReference type="RefSeq" id="WP_131448281.1">
    <property type="nucleotide sequence ID" value="NZ_SJZI01000009.1"/>
</dbReference>
<keyword evidence="2" id="KW-0540">Nuclease</keyword>
<dbReference type="InterPro" id="IPR003615">
    <property type="entry name" value="HNH_nuc"/>
</dbReference>
<organism evidence="2 3">
    <name type="scientific">Flaviaesturariibacter flavus</name>
    <dbReference type="NCBI Taxonomy" id="2502780"/>
    <lineage>
        <taxon>Bacteria</taxon>
        <taxon>Pseudomonadati</taxon>
        <taxon>Bacteroidota</taxon>
        <taxon>Chitinophagia</taxon>
        <taxon>Chitinophagales</taxon>
        <taxon>Chitinophagaceae</taxon>
        <taxon>Flaviaestuariibacter</taxon>
    </lineage>
</organism>
<keyword evidence="3" id="KW-1185">Reference proteome</keyword>
<evidence type="ECO:0000313" key="2">
    <source>
        <dbReference type="EMBL" id="TCJ17066.1"/>
    </source>
</evidence>
<dbReference type="AlphaFoldDB" id="A0A4R1BIF6"/>
<reference evidence="2 3" key="1">
    <citation type="submission" date="2019-03" db="EMBL/GenBank/DDBJ databases">
        <authorList>
            <person name="Kim M.K.M."/>
        </authorList>
    </citation>
    <scope>NUCLEOTIDE SEQUENCE [LARGE SCALE GENOMIC DNA]</scope>
    <source>
        <strain evidence="2 3">17J68-12</strain>
    </source>
</reference>
<protein>
    <submittedName>
        <fullName evidence="2">HNH endonuclease</fullName>
    </submittedName>
</protein>
<dbReference type="EMBL" id="SJZI01000009">
    <property type="protein sequence ID" value="TCJ17066.1"/>
    <property type="molecule type" value="Genomic_DNA"/>
</dbReference>
<accession>A0A4R1BIF6</accession>
<dbReference type="OrthoDB" id="1072451at2"/>
<dbReference type="GO" id="GO:0004519">
    <property type="term" value="F:endonuclease activity"/>
    <property type="evidence" value="ECO:0007669"/>
    <property type="project" value="UniProtKB-KW"/>
</dbReference>
<feature type="domain" description="HNH nuclease" evidence="1">
    <location>
        <begin position="171"/>
        <end position="226"/>
    </location>
</feature>
<gene>
    <name evidence="2" type="ORF">EPD60_07075</name>
</gene>
<comment type="caution">
    <text evidence="2">The sequence shown here is derived from an EMBL/GenBank/DDBJ whole genome shotgun (WGS) entry which is preliminary data.</text>
</comment>
<evidence type="ECO:0000259" key="1">
    <source>
        <dbReference type="SMART" id="SM00507"/>
    </source>
</evidence>
<name>A0A4R1BIF6_9BACT</name>
<keyword evidence="2" id="KW-0255">Endonuclease</keyword>
<keyword evidence="2" id="KW-0378">Hydrolase</keyword>
<dbReference type="Proteomes" id="UP000295334">
    <property type="component" value="Unassembled WGS sequence"/>
</dbReference>
<dbReference type="CDD" id="cd00085">
    <property type="entry name" value="HNHc"/>
    <property type="match status" value="1"/>
</dbReference>
<evidence type="ECO:0000313" key="3">
    <source>
        <dbReference type="Proteomes" id="UP000295334"/>
    </source>
</evidence>
<sequence length="258" mass="30101">MSLYAFENLALKLTELGYPDVETSSVRIMRRDLTSEERAGNLNFDVDGIYFTIDGQTYKGYMYLKFPDIIRYGLPKFHITNCATIDKQRANGSFDGRYFWHNSNVVSLEDRSTHQVFEEVELSLCGNCRQQAGVQEFTTTGGFFDLNYEEETTLNQDVEVDLFGYVLNWEKISRAYRQAKEYTCESCGLQITVAADKRFIQTHHRDGNKLNNAPLNLQCLCVLCHSQVDQRHEENFRRRRSQKEIENFVNKYREQLTA</sequence>
<proteinExistence type="predicted"/>